<dbReference type="Proteomes" id="UP000281094">
    <property type="component" value="Unassembled WGS sequence"/>
</dbReference>
<dbReference type="PIRSF" id="PIRSF015592">
    <property type="entry name" value="Prld-crbxl_pptds"/>
    <property type="match status" value="1"/>
</dbReference>
<evidence type="ECO:0000256" key="5">
    <source>
        <dbReference type="ARBA" id="ARBA00022801"/>
    </source>
</evidence>
<dbReference type="GO" id="GO:0016920">
    <property type="term" value="F:pyroglutamyl-peptidase activity"/>
    <property type="evidence" value="ECO:0007669"/>
    <property type="project" value="InterPro"/>
</dbReference>
<comment type="caution">
    <text evidence="9">The sequence shown here is derived from an EMBL/GenBank/DDBJ whole genome shotgun (WGS) entry which is preliminary data.</text>
</comment>
<keyword evidence="4" id="KW-0645">Protease</keyword>
<dbReference type="InterPro" id="IPR036440">
    <property type="entry name" value="Peptidase_C15-like_sf"/>
</dbReference>
<dbReference type="GO" id="GO:0006508">
    <property type="term" value="P:proteolysis"/>
    <property type="evidence" value="ECO:0007669"/>
    <property type="project" value="UniProtKB-KW"/>
</dbReference>
<evidence type="ECO:0000256" key="7">
    <source>
        <dbReference type="ARBA" id="ARBA00030836"/>
    </source>
</evidence>
<organism evidence="9 10">
    <name type="scientific">Notoacmeibacter ruber</name>
    <dbReference type="NCBI Taxonomy" id="2670375"/>
    <lineage>
        <taxon>Bacteria</taxon>
        <taxon>Pseudomonadati</taxon>
        <taxon>Pseudomonadota</taxon>
        <taxon>Alphaproteobacteria</taxon>
        <taxon>Hyphomicrobiales</taxon>
        <taxon>Notoacmeibacteraceae</taxon>
        <taxon>Notoacmeibacter</taxon>
    </lineage>
</organism>
<evidence type="ECO:0000256" key="8">
    <source>
        <dbReference type="ARBA" id="ARBA00031559"/>
    </source>
</evidence>
<dbReference type="CDD" id="cd00501">
    <property type="entry name" value="Peptidase_C15"/>
    <property type="match status" value="1"/>
</dbReference>
<keyword evidence="6" id="KW-0788">Thiol protease</keyword>
<dbReference type="RefSeq" id="WP_121644265.1">
    <property type="nucleotide sequence ID" value="NZ_RCWN01000001.1"/>
</dbReference>
<keyword evidence="5" id="KW-0378">Hydrolase</keyword>
<evidence type="ECO:0000313" key="10">
    <source>
        <dbReference type="Proteomes" id="UP000281094"/>
    </source>
</evidence>
<accession>A0A3L7J990</accession>
<dbReference type="Pfam" id="PF01470">
    <property type="entry name" value="Peptidase_C15"/>
    <property type="match status" value="1"/>
</dbReference>
<dbReference type="PRINTS" id="PR00706">
    <property type="entry name" value="PYROGLUPTASE"/>
</dbReference>
<proteinExistence type="inferred from homology"/>
<protein>
    <recommendedName>
        <fullName evidence="2">Pyrrolidone-carboxylate peptidase</fullName>
    </recommendedName>
    <alternativeName>
        <fullName evidence="7">5-oxoprolyl-peptidase</fullName>
    </alternativeName>
    <alternativeName>
        <fullName evidence="8">Pyroglutamyl-peptidase I</fullName>
    </alternativeName>
</protein>
<dbReference type="InterPro" id="IPR016125">
    <property type="entry name" value="Peptidase_C15-like"/>
</dbReference>
<keyword evidence="3" id="KW-0963">Cytoplasm</keyword>
<reference evidence="9 10" key="1">
    <citation type="submission" date="2018-10" db="EMBL/GenBank/DDBJ databases">
        <title>Notoacmeibacter sp. M2BS9Y-3-1, whole genome shotgun sequence.</title>
        <authorList>
            <person name="Tuo L."/>
        </authorList>
    </citation>
    <scope>NUCLEOTIDE SEQUENCE [LARGE SCALE GENOMIC DNA]</scope>
    <source>
        <strain evidence="9 10">M2BS9Y-3-1</strain>
    </source>
</reference>
<dbReference type="Gene3D" id="3.40.630.20">
    <property type="entry name" value="Peptidase C15, pyroglutamyl peptidase I-like"/>
    <property type="match status" value="1"/>
</dbReference>
<dbReference type="GO" id="GO:0005829">
    <property type="term" value="C:cytosol"/>
    <property type="evidence" value="ECO:0007669"/>
    <property type="project" value="InterPro"/>
</dbReference>
<evidence type="ECO:0000256" key="1">
    <source>
        <dbReference type="ARBA" id="ARBA00006641"/>
    </source>
</evidence>
<dbReference type="EMBL" id="RCWN01000001">
    <property type="protein sequence ID" value="RLQ87298.1"/>
    <property type="molecule type" value="Genomic_DNA"/>
</dbReference>
<evidence type="ECO:0000256" key="2">
    <source>
        <dbReference type="ARBA" id="ARBA00019191"/>
    </source>
</evidence>
<dbReference type="InterPro" id="IPR000816">
    <property type="entry name" value="Peptidase_C15"/>
</dbReference>
<gene>
    <name evidence="9" type="ORF">D8780_02805</name>
</gene>
<evidence type="ECO:0000313" key="9">
    <source>
        <dbReference type="EMBL" id="RLQ87298.1"/>
    </source>
</evidence>
<dbReference type="PANTHER" id="PTHR23402:SF1">
    <property type="entry name" value="PYROGLUTAMYL-PEPTIDASE I"/>
    <property type="match status" value="1"/>
</dbReference>
<dbReference type="AlphaFoldDB" id="A0A3L7J990"/>
<evidence type="ECO:0000256" key="6">
    <source>
        <dbReference type="ARBA" id="ARBA00022807"/>
    </source>
</evidence>
<keyword evidence="10" id="KW-1185">Reference proteome</keyword>
<evidence type="ECO:0000256" key="4">
    <source>
        <dbReference type="ARBA" id="ARBA00022670"/>
    </source>
</evidence>
<name>A0A3L7J990_9HYPH</name>
<evidence type="ECO:0000256" key="3">
    <source>
        <dbReference type="ARBA" id="ARBA00022490"/>
    </source>
</evidence>
<dbReference type="PANTHER" id="PTHR23402">
    <property type="entry name" value="PROTEASE FAMILY C15 PYROGLUTAMYL-PEPTIDASE I-RELATED"/>
    <property type="match status" value="1"/>
</dbReference>
<dbReference type="SUPFAM" id="SSF53182">
    <property type="entry name" value="Pyrrolidone carboxyl peptidase (pyroglutamate aminopeptidase)"/>
    <property type="match status" value="1"/>
</dbReference>
<sequence length="218" mass="23121">MGREARATKILVTGFTAFPGAPQNPTEWLMGALAGWRPSGSDIATAVLPVDYAAAPRTLEAIGADFAPDIAIHFGLALAAKGVCLERLARNRCTVDIPDNAGISRTGELIVADGDDCTSTLPLEIMAEHLAGASLPVEWSDDAGGYLCNLVMFHALSDRVARDYHPEMAGFIHVPLLERMRGDGQDDLHAMTEAQLLLGAQIIIGAALAAYRADLSKE</sequence>
<comment type="similarity">
    <text evidence="1">Belongs to the peptidase C15 family.</text>
</comment>